<evidence type="ECO:0000313" key="11">
    <source>
        <dbReference type="Proteomes" id="UP001374584"/>
    </source>
</evidence>
<keyword evidence="3" id="KW-0805">Transcription regulation</keyword>
<reference evidence="10 11" key="1">
    <citation type="submission" date="2024-01" db="EMBL/GenBank/DDBJ databases">
        <title>The genomes of 5 underutilized Papilionoideae crops provide insights into root nodulation and disease resistanc.</title>
        <authorList>
            <person name="Jiang F."/>
        </authorList>
    </citation>
    <scope>NUCLEOTIDE SEQUENCE [LARGE SCALE GENOMIC DNA]</scope>
    <source>
        <strain evidence="10">JINMINGXINNONG_FW02</strain>
        <tissue evidence="10">Leaves</tissue>
    </source>
</reference>
<evidence type="ECO:0000256" key="4">
    <source>
        <dbReference type="ARBA" id="ARBA00023054"/>
    </source>
</evidence>
<dbReference type="Proteomes" id="UP001374584">
    <property type="component" value="Unassembled WGS sequence"/>
</dbReference>
<dbReference type="InterPro" id="IPR025756">
    <property type="entry name" value="Myb_CC_LHEQLE"/>
</dbReference>
<keyword evidence="11" id="KW-1185">Reference proteome</keyword>
<evidence type="ECO:0000256" key="7">
    <source>
        <dbReference type="SAM" id="MobiDB-lite"/>
    </source>
</evidence>
<feature type="compositionally biased region" description="Low complexity" evidence="7">
    <location>
        <begin position="165"/>
        <end position="178"/>
    </location>
</feature>
<evidence type="ECO:0000259" key="9">
    <source>
        <dbReference type="Pfam" id="PF14379"/>
    </source>
</evidence>
<proteinExistence type="inferred from homology"/>
<dbReference type="EMBL" id="JAYMYR010000003">
    <property type="protein sequence ID" value="KAK7373918.1"/>
    <property type="molecule type" value="Genomic_DNA"/>
</dbReference>
<evidence type="ECO:0000256" key="5">
    <source>
        <dbReference type="ARBA" id="ARBA00023163"/>
    </source>
</evidence>
<dbReference type="InterPro" id="IPR001005">
    <property type="entry name" value="SANT/Myb"/>
</dbReference>
<dbReference type="PANTHER" id="PTHR31499:SF79">
    <property type="entry name" value="HTH MYB-TYPE DOMAIN-CONTAINING PROTEIN"/>
    <property type="match status" value="1"/>
</dbReference>
<evidence type="ECO:0000259" key="8">
    <source>
        <dbReference type="Pfam" id="PF00249"/>
    </source>
</evidence>
<dbReference type="AlphaFoldDB" id="A0AAN9NNJ1"/>
<comment type="subcellular location">
    <subcellularLocation>
        <location evidence="1">Nucleus</location>
    </subcellularLocation>
</comment>
<evidence type="ECO:0008006" key="12">
    <source>
        <dbReference type="Google" id="ProtNLM"/>
    </source>
</evidence>
<dbReference type="GO" id="GO:0005634">
    <property type="term" value="C:nucleus"/>
    <property type="evidence" value="ECO:0007669"/>
    <property type="project" value="UniProtKB-SubCell"/>
</dbReference>
<name>A0AAN9NNJ1_PHACN</name>
<keyword evidence="5" id="KW-0804">Transcription</keyword>
<evidence type="ECO:0000256" key="2">
    <source>
        <dbReference type="ARBA" id="ARBA00006783"/>
    </source>
</evidence>
<comment type="similarity">
    <text evidence="2">Belongs to the MYB-CC family.</text>
</comment>
<dbReference type="NCBIfam" id="TIGR01557">
    <property type="entry name" value="myb_SHAQKYF"/>
    <property type="match status" value="1"/>
</dbReference>
<comment type="caution">
    <text evidence="10">The sequence shown here is derived from an EMBL/GenBank/DDBJ whole genome shotgun (WGS) entry which is preliminary data.</text>
</comment>
<evidence type="ECO:0000256" key="3">
    <source>
        <dbReference type="ARBA" id="ARBA00023015"/>
    </source>
</evidence>
<keyword evidence="6" id="KW-0539">Nucleus</keyword>
<dbReference type="InterPro" id="IPR046955">
    <property type="entry name" value="PHR1-like"/>
</dbReference>
<accession>A0AAN9NNJ1</accession>
<evidence type="ECO:0000313" key="10">
    <source>
        <dbReference type="EMBL" id="KAK7373918.1"/>
    </source>
</evidence>
<dbReference type="Pfam" id="PF14379">
    <property type="entry name" value="Myb_CC_LHEQLE"/>
    <property type="match status" value="1"/>
</dbReference>
<feature type="domain" description="MYB-CC type transcription factor LHEQLE-containing" evidence="9">
    <location>
        <begin position="102"/>
        <end position="141"/>
    </location>
</feature>
<protein>
    <recommendedName>
        <fullName evidence="12">HTH myb-type domain-containing protein</fullName>
    </recommendedName>
</protein>
<sequence length="238" mass="26682">MGSSRSRGSATAKERLRWTQELHDRFVVAVNRLGGPDRATPKGILKGMKALGNSQLNIYHVKSHLQKYRISKLIPESPTRGKVEKRSISDILPDFSSISAHQLKELLQIQTEMQNRLSDKIEAQRSLKVKVEAQGRFLERLGQSSHSKTIIGKACKPFASSTTAPLPSLSEESQLLKSQTEKEHESVKKQRISEEGVFPTSFEHASSIPPEFFNQTWNLPWSQLAAACQSTLDPSFLF</sequence>
<dbReference type="GO" id="GO:0003700">
    <property type="term" value="F:DNA-binding transcription factor activity"/>
    <property type="evidence" value="ECO:0007669"/>
    <property type="project" value="InterPro"/>
</dbReference>
<dbReference type="PANTHER" id="PTHR31499">
    <property type="entry name" value="MYB FAMILY TRANSCRIPTION FACTOR PHL11"/>
    <property type="match status" value="1"/>
</dbReference>
<evidence type="ECO:0000256" key="6">
    <source>
        <dbReference type="ARBA" id="ARBA00023242"/>
    </source>
</evidence>
<feature type="compositionally biased region" description="Basic and acidic residues" evidence="7">
    <location>
        <begin position="179"/>
        <end position="190"/>
    </location>
</feature>
<dbReference type="InterPro" id="IPR009057">
    <property type="entry name" value="Homeodomain-like_sf"/>
</dbReference>
<evidence type="ECO:0000256" key="1">
    <source>
        <dbReference type="ARBA" id="ARBA00004123"/>
    </source>
</evidence>
<keyword evidence="4" id="KW-0175">Coiled coil</keyword>
<gene>
    <name evidence="10" type="ORF">VNO80_07340</name>
</gene>
<dbReference type="InterPro" id="IPR006447">
    <property type="entry name" value="Myb_dom_plants"/>
</dbReference>
<dbReference type="Pfam" id="PF00249">
    <property type="entry name" value="Myb_DNA-binding"/>
    <property type="match status" value="1"/>
</dbReference>
<feature type="domain" description="Myb-like" evidence="8">
    <location>
        <begin position="15"/>
        <end position="69"/>
    </location>
</feature>
<feature type="region of interest" description="Disordered" evidence="7">
    <location>
        <begin position="162"/>
        <end position="190"/>
    </location>
</feature>
<dbReference type="Gene3D" id="1.10.10.60">
    <property type="entry name" value="Homeodomain-like"/>
    <property type="match status" value="1"/>
</dbReference>
<dbReference type="SUPFAM" id="SSF46689">
    <property type="entry name" value="Homeodomain-like"/>
    <property type="match status" value="1"/>
</dbReference>
<dbReference type="GO" id="GO:0003677">
    <property type="term" value="F:DNA binding"/>
    <property type="evidence" value="ECO:0007669"/>
    <property type="project" value="InterPro"/>
</dbReference>
<organism evidence="10 11">
    <name type="scientific">Phaseolus coccineus</name>
    <name type="common">Scarlet runner bean</name>
    <name type="synonym">Phaseolus multiflorus</name>
    <dbReference type="NCBI Taxonomy" id="3886"/>
    <lineage>
        <taxon>Eukaryota</taxon>
        <taxon>Viridiplantae</taxon>
        <taxon>Streptophyta</taxon>
        <taxon>Embryophyta</taxon>
        <taxon>Tracheophyta</taxon>
        <taxon>Spermatophyta</taxon>
        <taxon>Magnoliopsida</taxon>
        <taxon>eudicotyledons</taxon>
        <taxon>Gunneridae</taxon>
        <taxon>Pentapetalae</taxon>
        <taxon>rosids</taxon>
        <taxon>fabids</taxon>
        <taxon>Fabales</taxon>
        <taxon>Fabaceae</taxon>
        <taxon>Papilionoideae</taxon>
        <taxon>50 kb inversion clade</taxon>
        <taxon>NPAAA clade</taxon>
        <taxon>indigoferoid/millettioid clade</taxon>
        <taxon>Phaseoleae</taxon>
        <taxon>Phaseolus</taxon>
    </lineage>
</organism>